<sequence>LSSSAAAKHLRNLPPGCTPEEYLKFAVKEMKEGLVNSEHESSALKSANLPHSISRHPAIAIEHRSIAADDEEHKLLKHSPTKRELLFVCLCKDFEWDGPVFLDDAHTHSKVPYCYKYVANIDEETDEEAKLTQKSAREKCRAYSSQGDGGPSDLASVHSSDENHDLKSALAILSTASTS</sequence>
<organism evidence="2">
    <name type="scientific">Gongylonema pulchrum</name>
    <dbReference type="NCBI Taxonomy" id="637853"/>
    <lineage>
        <taxon>Eukaryota</taxon>
        <taxon>Metazoa</taxon>
        <taxon>Ecdysozoa</taxon>
        <taxon>Nematoda</taxon>
        <taxon>Chromadorea</taxon>
        <taxon>Rhabditida</taxon>
        <taxon>Spirurina</taxon>
        <taxon>Spiruromorpha</taxon>
        <taxon>Spiruroidea</taxon>
        <taxon>Gongylonematidae</taxon>
        <taxon>Gongylonema</taxon>
    </lineage>
</organism>
<protein>
    <submittedName>
        <fullName evidence="2">Vps4_C domain-containing protein</fullName>
    </submittedName>
</protein>
<reference evidence="2" key="1">
    <citation type="submission" date="2016-06" db="UniProtKB">
        <authorList>
            <consortium name="WormBaseParasite"/>
        </authorList>
    </citation>
    <scope>IDENTIFICATION</scope>
</reference>
<dbReference type="InterPro" id="IPR016187">
    <property type="entry name" value="CTDL_fold"/>
</dbReference>
<proteinExistence type="predicted"/>
<evidence type="ECO:0000256" key="1">
    <source>
        <dbReference type="SAM" id="MobiDB-lite"/>
    </source>
</evidence>
<accession>A0A183CUY6</accession>
<name>A0A183CUY6_9BILA</name>
<feature type="region of interest" description="Disordered" evidence="1">
    <location>
        <begin position="140"/>
        <end position="161"/>
    </location>
</feature>
<dbReference type="WBParaSite" id="GPUH_0000027601-mRNA-1">
    <property type="protein sequence ID" value="GPUH_0000027601-mRNA-1"/>
    <property type="gene ID" value="GPUH_0000027601"/>
</dbReference>
<evidence type="ECO:0000313" key="2">
    <source>
        <dbReference type="WBParaSite" id="GPUH_0000027601-mRNA-1"/>
    </source>
</evidence>
<dbReference type="AlphaFoldDB" id="A0A183CUY6"/>
<dbReference type="SUPFAM" id="SSF56436">
    <property type="entry name" value="C-type lectin-like"/>
    <property type="match status" value="1"/>
</dbReference>